<protein>
    <submittedName>
        <fullName evidence="1">Uncharacterized protein</fullName>
    </submittedName>
</protein>
<reference evidence="1" key="1">
    <citation type="submission" date="2025-08" db="UniProtKB">
        <authorList>
            <consortium name="Ensembl"/>
        </authorList>
    </citation>
    <scope>IDENTIFICATION</scope>
</reference>
<dbReference type="Ensembl" id="ENSEBUT00000000477.1">
    <property type="protein sequence ID" value="ENSEBUP00000000188.1"/>
    <property type="gene ID" value="ENSEBUG00000000405.1"/>
</dbReference>
<dbReference type="Proteomes" id="UP000694388">
    <property type="component" value="Unplaced"/>
</dbReference>
<accession>A0A8C4N2Z0</accession>
<organism evidence="1 2">
    <name type="scientific">Eptatretus burgeri</name>
    <name type="common">Inshore hagfish</name>
    <dbReference type="NCBI Taxonomy" id="7764"/>
    <lineage>
        <taxon>Eukaryota</taxon>
        <taxon>Metazoa</taxon>
        <taxon>Chordata</taxon>
        <taxon>Craniata</taxon>
        <taxon>Vertebrata</taxon>
        <taxon>Cyclostomata</taxon>
        <taxon>Myxini</taxon>
        <taxon>Myxiniformes</taxon>
        <taxon>Myxinidae</taxon>
        <taxon>Eptatretinae</taxon>
        <taxon>Eptatretus</taxon>
    </lineage>
</organism>
<keyword evidence="2" id="KW-1185">Reference proteome</keyword>
<dbReference type="AlphaFoldDB" id="A0A8C4N2Z0"/>
<evidence type="ECO:0000313" key="2">
    <source>
        <dbReference type="Proteomes" id="UP000694388"/>
    </source>
</evidence>
<sequence length="183" mass="20707">MYNYYLKTPFCGAISSNGAGPVTLATEITAMERRPPRGDETAGFLRMAEEVREAGEGIYRSRDPIRHFKVRVRLTKASSAGALSRRVQAEAAHLTSSDTELATFRPSAAGEDEEGEEVLISWQQKLFSKRESELYRDPTFCLSPLERQYHEDLVKMDSDGGLTTRRIFTYTENDPYTRSHEVC</sequence>
<evidence type="ECO:0000313" key="1">
    <source>
        <dbReference type="Ensembl" id="ENSEBUP00000000188.1"/>
    </source>
</evidence>
<proteinExistence type="predicted"/>
<reference evidence="1" key="2">
    <citation type="submission" date="2025-09" db="UniProtKB">
        <authorList>
            <consortium name="Ensembl"/>
        </authorList>
    </citation>
    <scope>IDENTIFICATION</scope>
</reference>
<name>A0A8C4N2Z0_EPTBU</name>